<organism evidence="2 3">
    <name type="scientific">Capronia epimyces CBS 606.96</name>
    <dbReference type="NCBI Taxonomy" id="1182542"/>
    <lineage>
        <taxon>Eukaryota</taxon>
        <taxon>Fungi</taxon>
        <taxon>Dikarya</taxon>
        <taxon>Ascomycota</taxon>
        <taxon>Pezizomycotina</taxon>
        <taxon>Eurotiomycetes</taxon>
        <taxon>Chaetothyriomycetidae</taxon>
        <taxon>Chaetothyriales</taxon>
        <taxon>Herpotrichiellaceae</taxon>
        <taxon>Capronia</taxon>
    </lineage>
</organism>
<evidence type="ECO:0000313" key="3">
    <source>
        <dbReference type="Proteomes" id="UP000019478"/>
    </source>
</evidence>
<gene>
    <name evidence="2" type="ORF">A1O3_09011</name>
</gene>
<feature type="region of interest" description="Disordered" evidence="1">
    <location>
        <begin position="116"/>
        <end position="135"/>
    </location>
</feature>
<dbReference type="Proteomes" id="UP000019478">
    <property type="component" value="Unassembled WGS sequence"/>
</dbReference>
<dbReference type="GeneID" id="19173097"/>
<reference evidence="2 3" key="1">
    <citation type="submission" date="2013-03" db="EMBL/GenBank/DDBJ databases">
        <title>The Genome Sequence of Capronia epimyces CBS 606.96.</title>
        <authorList>
            <consortium name="The Broad Institute Genomics Platform"/>
            <person name="Cuomo C."/>
            <person name="de Hoog S."/>
            <person name="Gorbushina A."/>
            <person name="Walker B."/>
            <person name="Young S.K."/>
            <person name="Zeng Q."/>
            <person name="Gargeya S."/>
            <person name="Fitzgerald M."/>
            <person name="Haas B."/>
            <person name="Abouelleil A."/>
            <person name="Allen A.W."/>
            <person name="Alvarado L."/>
            <person name="Arachchi H.M."/>
            <person name="Berlin A.M."/>
            <person name="Chapman S.B."/>
            <person name="Gainer-Dewar J."/>
            <person name="Goldberg J."/>
            <person name="Griggs A."/>
            <person name="Gujja S."/>
            <person name="Hansen M."/>
            <person name="Howarth C."/>
            <person name="Imamovic A."/>
            <person name="Ireland A."/>
            <person name="Larimer J."/>
            <person name="McCowan C."/>
            <person name="Murphy C."/>
            <person name="Pearson M."/>
            <person name="Poon T.W."/>
            <person name="Priest M."/>
            <person name="Roberts A."/>
            <person name="Saif S."/>
            <person name="Shea T."/>
            <person name="Sisk P."/>
            <person name="Sykes S."/>
            <person name="Wortman J."/>
            <person name="Nusbaum C."/>
            <person name="Birren B."/>
        </authorList>
    </citation>
    <scope>NUCLEOTIDE SEQUENCE [LARGE SCALE GENOMIC DNA]</scope>
    <source>
        <strain evidence="2 3">CBS 606.96</strain>
    </source>
</reference>
<dbReference type="OrthoDB" id="10567625at2759"/>
<dbReference type="RefSeq" id="XP_007737297.1">
    <property type="nucleotide sequence ID" value="XM_007739107.1"/>
</dbReference>
<dbReference type="HOGENOM" id="CLU_1749404_0_0_1"/>
<evidence type="ECO:0000256" key="1">
    <source>
        <dbReference type="SAM" id="MobiDB-lite"/>
    </source>
</evidence>
<comment type="caution">
    <text evidence="2">The sequence shown here is derived from an EMBL/GenBank/DDBJ whole genome shotgun (WGS) entry which is preliminary data.</text>
</comment>
<protein>
    <submittedName>
        <fullName evidence="2">Uncharacterized protein</fullName>
    </submittedName>
</protein>
<accession>W9XBM2</accession>
<feature type="region of interest" description="Disordered" evidence="1">
    <location>
        <begin position="88"/>
        <end position="111"/>
    </location>
</feature>
<feature type="compositionally biased region" description="Basic and acidic residues" evidence="1">
    <location>
        <begin position="118"/>
        <end position="127"/>
    </location>
</feature>
<dbReference type="EMBL" id="AMGY01000009">
    <property type="protein sequence ID" value="EXJ77852.1"/>
    <property type="molecule type" value="Genomic_DNA"/>
</dbReference>
<proteinExistence type="predicted"/>
<dbReference type="AlphaFoldDB" id="W9XBM2"/>
<sequence>MMDKPTRLLLRPAIYAVRSPPADFTGDPETGLAFYICSVKGCKNIWGLQWKLPNESDGVVKWSEYKALATKKPCLRCIKSNHHLESSASSPEALAATTNGGTKNIAQDDAENVTSDNNTEHIMDKSNAENVTSDNNTEHIMDKSNAQQGDLWEIVDHREAEESWQFV</sequence>
<evidence type="ECO:0000313" key="2">
    <source>
        <dbReference type="EMBL" id="EXJ77852.1"/>
    </source>
</evidence>
<name>W9XBM2_9EURO</name>
<keyword evidence="3" id="KW-1185">Reference proteome</keyword>